<keyword evidence="2" id="KW-0132">Cell division</keyword>
<dbReference type="InterPro" id="IPR013324">
    <property type="entry name" value="RNA_pol_sigma_r3/r4-like"/>
</dbReference>
<dbReference type="AlphaFoldDB" id="A0A841L1Z6"/>
<keyword evidence="3" id="KW-1185">Reference proteome</keyword>
<protein>
    <submittedName>
        <fullName evidence="2">FtsZ-binding cell division protein ZapB</fullName>
    </submittedName>
</protein>
<keyword evidence="1" id="KW-0175">Coiled coil</keyword>
<evidence type="ECO:0000313" key="3">
    <source>
        <dbReference type="Proteomes" id="UP000579281"/>
    </source>
</evidence>
<evidence type="ECO:0000256" key="1">
    <source>
        <dbReference type="SAM" id="Coils"/>
    </source>
</evidence>
<gene>
    <name evidence="2" type="ORF">HNQ80_004340</name>
</gene>
<reference evidence="2 3" key="1">
    <citation type="submission" date="2020-08" db="EMBL/GenBank/DDBJ databases">
        <title>Genomic Encyclopedia of Type Strains, Phase IV (KMG-IV): sequencing the most valuable type-strain genomes for metagenomic binning, comparative biology and taxonomic classification.</title>
        <authorList>
            <person name="Goeker M."/>
        </authorList>
    </citation>
    <scope>NUCLEOTIDE SEQUENCE [LARGE SCALE GENOMIC DNA]</scope>
    <source>
        <strain evidence="2 3">DSM 103526</strain>
    </source>
</reference>
<keyword evidence="2" id="KW-0131">Cell cycle</keyword>
<comment type="caution">
    <text evidence="2">The sequence shown here is derived from an EMBL/GenBank/DDBJ whole genome shotgun (WGS) entry which is preliminary data.</text>
</comment>
<sequence>MVRGIKVKSKFYKMAVSCVESITLIQSHIEGLKEELEIIYLEDGMAAITYDKESTSETYKISQPTESIAIQCIGKRELVEKQIKIYESKLSRINNAIEKLQSEEKKIIRARYIEGKQWYVIAYEAAYSERWCKSIRSAAISNLAIALYGKGAIENHDFLDAI</sequence>
<proteinExistence type="predicted"/>
<dbReference type="Proteomes" id="UP000579281">
    <property type="component" value="Unassembled WGS sequence"/>
</dbReference>
<organism evidence="2 3">
    <name type="scientific">Anaerosolibacter carboniphilus</name>
    <dbReference type="NCBI Taxonomy" id="1417629"/>
    <lineage>
        <taxon>Bacteria</taxon>
        <taxon>Bacillati</taxon>
        <taxon>Bacillota</taxon>
        <taxon>Clostridia</taxon>
        <taxon>Peptostreptococcales</taxon>
        <taxon>Thermotaleaceae</taxon>
        <taxon>Anaerosolibacter</taxon>
    </lineage>
</organism>
<feature type="coiled-coil region" evidence="1">
    <location>
        <begin position="76"/>
        <end position="110"/>
    </location>
</feature>
<dbReference type="SUPFAM" id="SSF88659">
    <property type="entry name" value="Sigma3 and sigma4 domains of RNA polymerase sigma factors"/>
    <property type="match status" value="1"/>
</dbReference>
<accession>A0A841L1Z6</accession>
<dbReference type="EMBL" id="JACHEN010000034">
    <property type="protein sequence ID" value="MBB6218200.1"/>
    <property type="molecule type" value="Genomic_DNA"/>
</dbReference>
<name>A0A841L1Z6_9FIRM</name>
<dbReference type="GO" id="GO:0051301">
    <property type="term" value="P:cell division"/>
    <property type="evidence" value="ECO:0007669"/>
    <property type="project" value="UniProtKB-KW"/>
</dbReference>
<evidence type="ECO:0000313" key="2">
    <source>
        <dbReference type="EMBL" id="MBB6218200.1"/>
    </source>
</evidence>